<comment type="caution">
    <text evidence="5">The sequence shown here is derived from an EMBL/GenBank/DDBJ whole genome shotgun (WGS) entry which is preliminary data.</text>
</comment>
<dbReference type="EMBL" id="WJQU01000003">
    <property type="protein sequence ID" value="KAJ6639544.1"/>
    <property type="molecule type" value="Genomic_DNA"/>
</dbReference>
<evidence type="ECO:0000256" key="4">
    <source>
        <dbReference type="SAM" id="SignalP"/>
    </source>
</evidence>
<evidence type="ECO:0000313" key="6">
    <source>
        <dbReference type="Proteomes" id="UP001151699"/>
    </source>
</evidence>
<keyword evidence="6" id="KW-1185">Reference proteome</keyword>
<evidence type="ECO:0000256" key="1">
    <source>
        <dbReference type="ARBA" id="ARBA00004613"/>
    </source>
</evidence>
<dbReference type="Pfam" id="PF01395">
    <property type="entry name" value="PBP_GOBP"/>
    <property type="match status" value="1"/>
</dbReference>
<sequence length="144" mass="15219">MNILLKLVFLVYVFQASAKPLTPEESQAMFVDILTNCKAAEGASEDDALGIITHSVPKTKTESCLHACVMEKTGVVANGKFSMEGALQLAGMSGDPQKPKNVAVIGADCVSLDVVDRCELGQKIMACLHKGAATIGIYPATDMM</sequence>
<reference evidence="5" key="1">
    <citation type="submission" date="2022-07" db="EMBL/GenBank/DDBJ databases">
        <authorList>
            <person name="Trinca V."/>
            <person name="Uliana J.V.C."/>
            <person name="Torres T.T."/>
            <person name="Ward R.J."/>
            <person name="Monesi N."/>
        </authorList>
    </citation>
    <scope>NUCLEOTIDE SEQUENCE</scope>
    <source>
        <strain evidence="5">HSMRA1968</strain>
        <tissue evidence="5">Whole embryos</tissue>
    </source>
</reference>
<comment type="subcellular location">
    <subcellularLocation>
        <location evidence="1">Secreted</location>
    </subcellularLocation>
</comment>
<accession>A0A9Q0MYA8</accession>
<dbReference type="InterPro" id="IPR006170">
    <property type="entry name" value="PBP/GOBP"/>
</dbReference>
<dbReference type="InterPro" id="IPR036728">
    <property type="entry name" value="PBP_GOBP_sf"/>
</dbReference>
<comment type="similarity">
    <text evidence="2">Belongs to the PBP/GOBP family.</text>
</comment>
<dbReference type="CDD" id="cd23992">
    <property type="entry name" value="PBP_GOBP"/>
    <property type="match status" value="1"/>
</dbReference>
<feature type="signal peptide" evidence="4">
    <location>
        <begin position="1"/>
        <end position="18"/>
    </location>
</feature>
<evidence type="ECO:0000313" key="5">
    <source>
        <dbReference type="EMBL" id="KAJ6639544.1"/>
    </source>
</evidence>
<dbReference type="SUPFAM" id="SSF47565">
    <property type="entry name" value="Insect pheromone/odorant-binding proteins"/>
    <property type="match status" value="1"/>
</dbReference>
<organism evidence="5 6">
    <name type="scientific">Pseudolycoriella hygida</name>
    <dbReference type="NCBI Taxonomy" id="35572"/>
    <lineage>
        <taxon>Eukaryota</taxon>
        <taxon>Metazoa</taxon>
        <taxon>Ecdysozoa</taxon>
        <taxon>Arthropoda</taxon>
        <taxon>Hexapoda</taxon>
        <taxon>Insecta</taxon>
        <taxon>Pterygota</taxon>
        <taxon>Neoptera</taxon>
        <taxon>Endopterygota</taxon>
        <taxon>Diptera</taxon>
        <taxon>Nematocera</taxon>
        <taxon>Sciaroidea</taxon>
        <taxon>Sciaridae</taxon>
        <taxon>Pseudolycoriella</taxon>
    </lineage>
</organism>
<dbReference type="GO" id="GO:0005549">
    <property type="term" value="F:odorant binding"/>
    <property type="evidence" value="ECO:0007669"/>
    <property type="project" value="InterPro"/>
</dbReference>
<dbReference type="Gene3D" id="1.10.238.20">
    <property type="entry name" value="Pheromone/general odorant binding protein domain"/>
    <property type="match status" value="1"/>
</dbReference>
<dbReference type="AlphaFoldDB" id="A0A9Q0MYA8"/>
<keyword evidence="4" id="KW-0732">Signal</keyword>
<dbReference type="Proteomes" id="UP001151699">
    <property type="component" value="Chromosome X"/>
</dbReference>
<dbReference type="OrthoDB" id="6595846at2759"/>
<dbReference type="GO" id="GO:0005576">
    <property type="term" value="C:extracellular region"/>
    <property type="evidence" value="ECO:0007669"/>
    <property type="project" value="UniProtKB-SubCell"/>
</dbReference>
<evidence type="ECO:0000256" key="2">
    <source>
        <dbReference type="ARBA" id="ARBA00008098"/>
    </source>
</evidence>
<evidence type="ECO:0000256" key="3">
    <source>
        <dbReference type="ARBA" id="ARBA00022525"/>
    </source>
</evidence>
<feature type="chain" id="PRO_5040202414" evidence="4">
    <location>
        <begin position="19"/>
        <end position="144"/>
    </location>
</feature>
<name>A0A9Q0MYA8_9DIPT</name>
<gene>
    <name evidence="5" type="primary">Obp19d_2</name>
    <name evidence="5" type="ORF">Bhyg_12290</name>
</gene>
<keyword evidence="3" id="KW-0964">Secreted</keyword>
<protein>
    <submittedName>
        <fullName evidence="5">General odorant-binding protein 19d</fullName>
    </submittedName>
</protein>
<proteinExistence type="inferred from homology"/>